<accession>A0A1X6MW25</accession>
<gene>
    <name evidence="6" type="ORF">POSPLADRAFT_1148045</name>
</gene>
<evidence type="ECO:0000313" key="7">
    <source>
        <dbReference type="Proteomes" id="UP000194127"/>
    </source>
</evidence>
<sequence>MPLRHTAQTETFSPEELYDVVCGAASQDPRQVQASAARLKELLELPGAYDTLHEIAAQKTVPLAVRQQSIIQFKNAALSHWKSRKQVTQLCYGPTILMLDHRLLNDEQRTRIRGRCLALLDESDDVISECNEFIVAKIARSDLPNNWSVWSLFISLLSPLLTCRRPNLLPTLLEVINANVRERYAGASTGQALVLRRSLEVLNAILKELAGVKLPGGIKAMGILVEQLHLVLQEHYSRVTASFVSSLTPATIVSPRTAEDLLFAHLVFKCVAKIAIWSWNRTTNHDERGLGPWTEQLFQASAVQLQTLSELRINLVLALQSATTDVVGQRSIDILTRHVRLFGKLFRQMQQKHASRFVSLPLCGDLVLYYWSKVVQASSAPQEYITDTSYAVFPVRFLVQAMVLFKESLGQWAPVKKDGTENARALTKEFVENAVQILVTRYIPLNPLDLEEWMADPEGWVNVEEQDNEQWVFEIRPCAERVLVTLANHYHQHVTPLLETTFKQIVVQHPTDLPSVLQKEAFYCAVGRCARRMKDVIPFDQWLEHTLNAEARETNSSYPILKRRIAWLIGKWISDECYPAKDPAVWQVLLYLLQDRGPGTDEVVRLTAAIAVRECVDTLQFDVNVFEPFLPSAVNELVRLTAETETLESKRRIAASLNTVIECAGTRVWTTAGEDWLFKASLLVTVTKLIEASKEHSMSLNSLVVSLVREGLSLGAQLHLDEDAIILWKAALHNAVSIEGANGVPGLIDLFPLAISLLSENLDLLGSVIMILESYYLLDASRVLQFYAVDLLRAYVKAIGQAVAVNVHEMATSLTILFQIAPAALWGEAMHVSGLFALIVDTLLEDKAQTILLTEYIYVLARIATADKHMFLQLISATANSRSKAETELWECILDQWWTRFDNMSEPRLRKLTAMGIASLVSTGRPEVLDRLSSEVCNLWIDVFGEIKEAQAQGSQLSVSSDGSPLTIYWDQPMDSFFKDTAGTLEYERRKALFDHDPVRTTKLTTYVAARMQEAEMACGGPARLQSMYLAKADPLVLRQIQAELAGQRA</sequence>
<dbReference type="Proteomes" id="UP000194127">
    <property type="component" value="Unassembled WGS sequence"/>
</dbReference>
<evidence type="ECO:0000256" key="2">
    <source>
        <dbReference type="ARBA" id="ARBA00007991"/>
    </source>
</evidence>
<dbReference type="Pfam" id="PF03810">
    <property type="entry name" value="IBN_N"/>
    <property type="match status" value="1"/>
</dbReference>
<dbReference type="AlphaFoldDB" id="A0A1X6MW25"/>
<dbReference type="GO" id="GO:0031267">
    <property type="term" value="F:small GTPase binding"/>
    <property type="evidence" value="ECO:0007669"/>
    <property type="project" value="InterPro"/>
</dbReference>
<dbReference type="PANTHER" id="PTHR10997">
    <property type="entry name" value="IMPORTIN-7, 8, 11"/>
    <property type="match status" value="1"/>
</dbReference>
<comment type="subcellular location">
    <subcellularLocation>
        <location evidence="1">Nucleus</location>
    </subcellularLocation>
</comment>
<dbReference type="Pfam" id="PF25758">
    <property type="entry name" value="TPR_IPO11"/>
    <property type="match status" value="1"/>
</dbReference>
<dbReference type="InterPro" id="IPR011989">
    <property type="entry name" value="ARM-like"/>
</dbReference>
<dbReference type="GO" id="GO:0005829">
    <property type="term" value="C:cytosol"/>
    <property type="evidence" value="ECO:0007669"/>
    <property type="project" value="TreeGrafter"/>
</dbReference>
<reference evidence="6 7" key="1">
    <citation type="submission" date="2017-04" db="EMBL/GenBank/DDBJ databases">
        <title>Genome Sequence of the Model Brown-Rot Fungus Postia placenta SB12.</title>
        <authorList>
            <consortium name="DOE Joint Genome Institute"/>
            <person name="Gaskell J."/>
            <person name="Kersten P."/>
            <person name="Larrondo L.F."/>
            <person name="Canessa P."/>
            <person name="Martinez D."/>
            <person name="Hibbett D."/>
            <person name="Schmoll M."/>
            <person name="Kubicek C.P."/>
            <person name="Martinez A.T."/>
            <person name="Yadav J."/>
            <person name="Master E."/>
            <person name="Magnuson J.K."/>
            <person name="James T."/>
            <person name="Yaver D."/>
            <person name="Berka R."/>
            <person name="Labutti K."/>
            <person name="Lipzen A."/>
            <person name="Aerts A."/>
            <person name="Barry K."/>
            <person name="Henrissat B."/>
            <person name="Blanchette R."/>
            <person name="Grigoriev I."/>
            <person name="Cullen D."/>
        </authorList>
    </citation>
    <scope>NUCLEOTIDE SEQUENCE [LARGE SCALE GENOMIC DNA]</scope>
    <source>
        <strain evidence="6 7">MAD-698-R-SB12</strain>
    </source>
</reference>
<proteinExistence type="inferred from homology"/>
<evidence type="ECO:0000256" key="4">
    <source>
        <dbReference type="ARBA" id="ARBA00023242"/>
    </source>
</evidence>
<dbReference type="OrthoDB" id="361693at2759"/>
<dbReference type="InterPro" id="IPR016024">
    <property type="entry name" value="ARM-type_fold"/>
</dbReference>
<keyword evidence="4" id="KW-0539">Nucleus</keyword>
<dbReference type="PANTHER" id="PTHR10997:SF7">
    <property type="entry name" value="IMPORTIN-11"/>
    <property type="match status" value="1"/>
</dbReference>
<evidence type="ECO:0000256" key="1">
    <source>
        <dbReference type="ARBA" id="ARBA00004123"/>
    </source>
</evidence>
<protein>
    <recommendedName>
        <fullName evidence="5">Importin N-terminal domain-containing protein</fullName>
    </recommendedName>
</protein>
<comment type="similarity">
    <text evidence="2">Belongs to the importin beta family.</text>
</comment>
<dbReference type="Gene3D" id="1.25.10.10">
    <property type="entry name" value="Leucine-rich Repeat Variant"/>
    <property type="match status" value="1"/>
</dbReference>
<dbReference type="SUPFAM" id="SSF48371">
    <property type="entry name" value="ARM repeat"/>
    <property type="match status" value="1"/>
</dbReference>
<keyword evidence="3" id="KW-0813">Transport</keyword>
<dbReference type="RefSeq" id="XP_024337226.1">
    <property type="nucleotide sequence ID" value="XM_024486132.1"/>
</dbReference>
<feature type="domain" description="Importin N-terminal" evidence="5">
    <location>
        <begin position="35"/>
        <end position="122"/>
    </location>
</feature>
<dbReference type="EMBL" id="KZ110600">
    <property type="protein sequence ID" value="OSX60432.1"/>
    <property type="molecule type" value="Genomic_DNA"/>
</dbReference>
<dbReference type="STRING" id="670580.A0A1X6MW25"/>
<evidence type="ECO:0000259" key="5">
    <source>
        <dbReference type="PROSITE" id="PS50166"/>
    </source>
</evidence>
<evidence type="ECO:0000256" key="3">
    <source>
        <dbReference type="ARBA" id="ARBA00022448"/>
    </source>
</evidence>
<dbReference type="GO" id="GO:0006606">
    <property type="term" value="P:protein import into nucleus"/>
    <property type="evidence" value="ECO:0007669"/>
    <property type="project" value="TreeGrafter"/>
</dbReference>
<dbReference type="PROSITE" id="PS50166">
    <property type="entry name" value="IMPORTIN_B_NT"/>
    <property type="match status" value="1"/>
</dbReference>
<organism evidence="6 7">
    <name type="scientific">Postia placenta MAD-698-R-SB12</name>
    <dbReference type="NCBI Taxonomy" id="670580"/>
    <lineage>
        <taxon>Eukaryota</taxon>
        <taxon>Fungi</taxon>
        <taxon>Dikarya</taxon>
        <taxon>Basidiomycota</taxon>
        <taxon>Agaricomycotina</taxon>
        <taxon>Agaricomycetes</taxon>
        <taxon>Polyporales</taxon>
        <taxon>Adustoporiaceae</taxon>
        <taxon>Rhodonia</taxon>
    </lineage>
</organism>
<dbReference type="InterPro" id="IPR058669">
    <property type="entry name" value="TPR_IPO7/11-like"/>
</dbReference>
<dbReference type="InterPro" id="IPR001494">
    <property type="entry name" value="Importin-beta_N"/>
</dbReference>
<evidence type="ECO:0000313" key="6">
    <source>
        <dbReference type="EMBL" id="OSX60432.1"/>
    </source>
</evidence>
<name>A0A1X6MW25_9APHY</name>
<dbReference type="GO" id="GO:0005635">
    <property type="term" value="C:nuclear envelope"/>
    <property type="evidence" value="ECO:0007669"/>
    <property type="project" value="TreeGrafter"/>
</dbReference>
<keyword evidence="7" id="KW-1185">Reference proteome</keyword>
<dbReference type="GeneID" id="36331081"/>